<gene>
    <name evidence="1" type="ORF">KC19_8G149800</name>
</gene>
<dbReference type="Proteomes" id="UP000822688">
    <property type="component" value="Chromosome 8"/>
</dbReference>
<name>A0A8T0H760_CERPU</name>
<proteinExistence type="predicted"/>
<evidence type="ECO:0000313" key="1">
    <source>
        <dbReference type="EMBL" id="KAG0564912.1"/>
    </source>
</evidence>
<comment type="caution">
    <text evidence="1">The sequence shown here is derived from an EMBL/GenBank/DDBJ whole genome shotgun (WGS) entry which is preliminary data.</text>
</comment>
<organism evidence="1 2">
    <name type="scientific">Ceratodon purpureus</name>
    <name type="common">Fire moss</name>
    <name type="synonym">Dicranum purpureum</name>
    <dbReference type="NCBI Taxonomy" id="3225"/>
    <lineage>
        <taxon>Eukaryota</taxon>
        <taxon>Viridiplantae</taxon>
        <taxon>Streptophyta</taxon>
        <taxon>Embryophyta</taxon>
        <taxon>Bryophyta</taxon>
        <taxon>Bryophytina</taxon>
        <taxon>Bryopsida</taxon>
        <taxon>Dicranidae</taxon>
        <taxon>Pseudoditrichales</taxon>
        <taxon>Ditrichaceae</taxon>
        <taxon>Ceratodon</taxon>
    </lineage>
</organism>
<protein>
    <submittedName>
        <fullName evidence="1">Uncharacterized protein</fullName>
    </submittedName>
</protein>
<reference evidence="1" key="1">
    <citation type="submission" date="2020-06" db="EMBL/GenBank/DDBJ databases">
        <title>WGS assembly of Ceratodon purpureus strain R40.</title>
        <authorList>
            <person name="Carey S.B."/>
            <person name="Jenkins J."/>
            <person name="Shu S."/>
            <person name="Lovell J.T."/>
            <person name="Sreedasyam A."/>
            <person name="Maumus F."/>
            <person name="Tiley G.P."/>
            <person name="Fernandez-Pozo N."/>
            <person name="Barry K."/>
            <person name="Chen C."/>
            <person name="Wang M."/>
            <person name="Lipzen A."/>
            <person name="Daum C."/>
            <person name="Saski C.A."/>
            <person name="Payton A.C."/>
            <person name="Mcbreen J.C."/>
            <person name="Conrad R.E."/>
            <person name="Kollar L.M."/>
            <person name="Olsson S."/>
            <person name="Huttunen S."/>
            <person name="Landis J.B."/>
            <person name="Wickett N.J."/>
            <person name="Johnson M.G."/>
            <person name="Rensing S.A."/>
            <person name="Grimwood J."/>
            <person name="Schmutz J."/>
            <person name="Mcdaniel S.F."/>
        </authorList>
    </citation>
    <scope>NUCLEOTIDE SEQUENCE</scope>
    <source>
        <strain evidence="1">R40</strain>
    </source>
</reference>
<evidence type="ECO:0000313" key="2">
    <source>
        <dbReference type="Proteomes" id="UP000822688"/>
    </source>
</evidence>
<dbReference type="AlphaFoldDB" id="A0A8T0H760"/>
<dbReference type="EMBL" id="CM026429">
    <property type="protein sequence ID" value="KAG0564912.1"/>
    <property type="molecule type" value="Genomic_DNA"/>
</dbReference>
<sequence length="77" mass="8630">MRATSSSKPSNSQKFYASLPIPKLLKSYHHKLKNPNGHSPLMLHSRGYSHEPAPTCTEVVKLACRGNKKPFRDLSVK</sequence>
<accession>A0A8T0H760</accession>
<keyword evidence="2" id="KW-1185">Reference proteome</keyword>